<keyword evidence="1" id="KW-0175">Coiled coil</keyword>
<dbReference type="Pfam" id="PF13600">
    <property type="entry name" value="DUF4140"/>
    <property type="match status" value="1"/>
</dbReference>
<evidence type="ECO:0000313" key="6">
    <source>
        <dbReference type="Proteomes" id="UP000621500"/>
    </source>
</evidence>
<dbReference type="EMBL" id="BONX01000012">
    <property type="protein sequence ID" value="GIG95690.1"/>
    <property type="molecule type" value="Genomic_DNA"/>
</dbReference>
<dbReference type="Proteomes" id="UP000621500">
    <property type="component" value="Unassembled WGS sequence"/>
</dbReference>
<proteinExistence type="predicted"/>
<keyword evidence="6" id="KW-1185">Reference proteome</keyword>
<feature type="domain" description="DUF4140" evidence="4">
    <location>
        <begin position="23"/>
        <end position="120"/>
    </location>
</feature>
<feature type="compositionally biased region" description="Low complexity" evidence="2">
    <location>
        <begin position="330"/>
        <end position="353"/>
    </location>
</feature>
<feature type="compositionally biased region" description="Low complexity" evidence="2">
    <location>
        <begin position="367"/>
        <end position="379"/>
    </location>
</feature>
<feature type="compositionally biased region" description="Low complexity" evidence="2">
    <location>
        <begin position="230"/>
        <end position="241"/>
    </location>
</feature>
<feature type="region of interest" description="Disordered" evidence="2">
    <location>
        <begin position="319"/>
        <end position="379"/>
    </location>
</feature>
<dbReference type="PANTHER" id="PTHR31005:SF8">
    <property type="entry name" value="DUF4139 DOMAIN-CONTAINING PROTEIN"/>
    <property type="match status" value="1"/>
</dbReference>
<name>A0ABQ4EM36_9ACTN</name>
<feature type="region of interest" description="Disordered" evidence="2">
    <location>
        <begin position="203"/>
        <end position="242"/>
    </location>
</feature>
<feature type="domain" description="DUF4139" evidence="3">
    <location>
        <begin position="244"/>
        <end position="570"/>
    </location>
</feature>
<evidence type="ECO:0000313" key="5">
    <source>
        <dbReference type="EMBL" id="GIG95690.1"/>
    </source>
</evidence>
<protein>
    <recommendedName>
        <fullName evidence="7">Mucoidy inhibitor MuiA family protein</fullName>
    </recommendedName>
</protein>
<organism evidence="5 6">
    <name type="scientific">Plantactinospora mayteni</name>
    <dbReference type="NCBI Taxonomy" id="566021"/>
    <lineage>
        <taxon>Bacteria</taxon>
        <taxon>Bacillati</taxon>
        <taxon>Actinomycetota</taxon>
        <taxon>Actinomycetes</taxon>
        <taxon>Micromonosporales</taxon>
        <taxon>Micromonosporaceae</taxon>
        <taxon>Plantactinospora</taxon>
    </lineage>
</organism>
<dbReference type="InterPro" id="IPR037291">
    <property type="entry name" value="DUF4139"/>
</dbReference>
<feature type="coiled-coil region" evidence="1">
    <location>
        <begin position="163"/>
        <end position="190"/>
    </location>
</feature>
<dbReference type="NCBIfam" id="TIGR02231">
    <property type="entry name" value="mucoidy inhibitor MuiA family protein"/>
    <property type="match status" value="1"/>
</dbReference>
<sequence>MWRGIGSLARMTPSRIDAPIVAVTVYPDRARVTRRTDLRLPPGEHRVRIGPLPLGLLRDSLRVGGRGPATVLGVDVSTEVLPRATEGTAAELAERRRGITAELAELADAEAVEGQRADFLALLTQRAGASYARALAAGDATPGDVVGFIDSVAEQTAASQARRRELARRQEEARERLAAVEREIAALSGRRSPDRLAAEVTLRIEPTEPEGQAESEGQAEPEGQREPEGQAESSEPEPSAEVQLELSYVVEGAGWTSSYDLRLVDETLTLTWFGLVSQRTGEDWPECELLLSTARPATGTELPELEPWYLRQAEPVSWMEQEGSRGGGPVRARAAGGPLSPGAVSAPGAAGRAQSFGAAPRPPAPVAQPTATLTQGAQAATYEPARPVAVPADGGAHRAIVAVLELAARLDHVTAPVRTPGVQLRATAVNGSEHTLLPGPASVFHGGDFVGGTTLPTWAPGEEVEVALGLDDRIRVKRELVRRSDTKTTLGSTRRREVEYRITLANHTPRPARLTVRDQLPVSQSDGITVRELRLDPPPDERAALGELIWRVELPPGGSREIVTGLRVELAKGVELLGWRE</sequence>
<dbReference type="InterPro" id="IPR011935">
    <property type="entry name" value="CHP02231"/>
</dbReference>
<dbReference type="PANTHER" id="PTHR31005">
    <property type="entry name" value="DUF4139 DOMAIN-CONTAINING PROTEIN"/>
    <property type="match status" value="1"/>
</dbReference>
<comment type="caution">
    <text evidence="5">The sequence shown here is derived from an EMBL/GenBank/DDBJ whole genome shotgun (WGS) entry which is preliminary data.</text>
</comment>
<evidence type="ECO:0000256" key="1">
    <source>
        <dbReference type="SAM" id="Coils"/>
    </source>
</evidence>
<reference evidence="5 6" key="1">
    <citation type="submission" date="2021-01" db="EMBL/GenBank/DDBJ databases">
        <title>Whole genome shotgun sequence of Plantactinospora mayteni NBRC 109088.</title>
        <authorList>
            <person name="Komaki H."/>
            <person name="Tamura T."/>
        </authorList>
    </citation>
    <scope>NUCLEOTIDE SEQUENCE [LARGE SCALE GENOMIC DNA]</scope>
    <source>
        <strain evidence="5 6">NBRC 109088</strain>
    </source>
</reference>
<accession>A0ABQ4EM36</accession>
<evidence type="ECO:0000259" key="4">
    <source>
        <dbReference type="Pfam" id="PF13600"/>
    </source>
</evidence>
<feature type="compositionally biased region" description="Acidic residues" evidence="2">
    <location>
        <begin position="207"/>
        <end position="219"/>
    </location>
</feature>
<dbReference type="Pfam" id="PF13598">
    <property type="entry name" value="DUF4139"/>
    <property type="match status" value="1"/>
</dbReference>
<evidence type="ECO:0008006" key="7">
    <source>
        <dbReference type="Google" id="ProtNLM"/>
    </source>
</evidence>
<evidence type="ECO:0000256" key="2">
    <source>
        <dbReference type="SAM" id="MobiDB-lite"/>
    </source>
</evidence>
<gene>
    <name evidence="5" type="ORF">Pma05_22630</name>
</gene>
<evidence type="ECO:0000259" key="3">
    <source>
        <dbReference type="Pfam" id="PF13598"/>
    </source>
</evidence>
<dbReference type="InterPro" id="IPR025554">
    <property type="entry name" value="DUF4140"/>
</dbReference>